<dbReference type="AlphaFoldDB" id="A0A368F2U1"/>
<keyword evidence="3" id="KW-1185">Reference proteome</keyword>
<dbReference type="InterPro" id="IPR059000">
    <property type="entry name" value="ATPase_P-type_domA"/>
</dbReference>
<dbReference type="EMBL" id="JOJR01007400">
    <property type="protein sequence ID" value="RCN26413.1"/>
    <property type="molecule type" value="Genomic_DNA"/>
</dbReference>
<dbReference type="OrthoDB" id="5568754at2759"/>
<sequence>MFTQTVIRDNNVVAVPRLLLVEGDILLLRPSQVAPCDCRLENGETLKKGSRVVSKVVVDKYTGAATPLTAVRVRHVELLAG</sequence>
<feature type="domain" description="P-type ATPase A" evidence="1">
    <location>
        <begin position="5"/>
        <end position="45"/>
    </location>
</feature>
<protein>
    <recommendedName>
        <fullName evidence="1">P-type ATPase A domain-containing protein</fullName>
    </recommendedName>
</protein>
<evidence type="ECO:0000259" key="1">
    <source>
        <dbReference type="Pfam" id="PF00122"/>
    </source>
</evidence>
<name>A0A368F2U1_ANCCA</name>
<proteinExistence type="predicted"/>
<evidence type="ECO:0000313" key="2">
    <source>
        <dbReference type="EMBL" id="RCN26413.1"/>
    </source>
</evidence>
<reference evidence="2 3" key="1">
    <citation type="submission" date="2014-10" db="EMBL/GenBank/DDBJ databases">
        <title>Draft genome of the hookworm Ancylostoma caninum.</title>
        <authorList>
            <person name="Mitreva M."/>
        </authorList>
    </citation>
    <scope>NUCLEOTIDE SEQUENCE [LARGE SCALE GENOMIC DNA]</scope>
    <source>
        <strain evidence="2 3">Baltimore</strain>
    </source>
</reference>
<comment type="caution">
    <text evidence="2">The sequence shown here is derived from an EMBL/GenBank/DDBJ whole genome shotgun (WGS) entry which is preliminary data.</text>
</comment>
<dbReference type="Pfam" id="PF00122">
    <property type="entry name" value="E1-E2_ATPase"/>
    <property type="match status" value="1"/>
</dbReference>
<dbReference type="InterPro" id="IPR008250">
    <property type="entry name" value="ATPase_P-typ_transduc_dom_A_sf"/>
</dbReference>
<evidence type="ECO:0000313" key="3">
    <source>
        <dbReference type="Proteomes" id="UP000252519"/>
    </source>
</evidence>
<organism evidence="2 3">
    <name type="scientific">Ancylostoma caninum</name>
    <name type="common">Dog hookworm</name>
    <dbReference type="NCBI Taxonomy" id="29170"/>
    <lineage>
        <taxon>Eukaryota</taxon>
        <taxon>Metazoa</taxon>
        <taxon>Ecdysozoa</taxon>
        <taxon>Nematoda</taxon>
        <taxon>Chromadorea</taxon>
        <taxon>Rhabditida</taxon>
        <taxon>Rhabditina</taxon>
        <taxon>Rhabditomorpha</taxon>
        <taxon>Strongyloidea</taxon>
        <taxon>Ancylostomatidae</taxon>
        <taxon>Ancylostomatinae</taxon>
        <taxon>Ancylostoma</taxon>
    </lineage>
</organism>
<dbReference type="Proteomes" id="UP000252519">
    <property type="component" value="Unassembled WGS sequence"/>
</dbReference>
<accession>A0A368F2U1</accession>
<dbReference type="SUPFAM" id="SSF81653">
    <property type="entry name" value="Calcium ATPase, transduction domain A"/>
    <property type="match status" value="1"/>
</dbReference>
<dbReference type="Gene3D" id="2.70.150.10">
    <property type="entry name" value="Calcium-transporting ATPase, cytoplasmic transduction domain A"/>
    <property type="match status" value="1"/>
</dbReference>
<gene>
    <name evidence="2" type="ORF">ANCCAN_27861</name>
</gene>